<protein>
    <submittedName>
        <fullName evidence="2">Uncharacterized protein</fullName>
    </submittedName>
</protein>
<reference evidence="2 3" key="1">
    <citation type="submission" date="2021-03" db="EMBL/GenBank/DDBJ databases">
        <title>novel species isolated from a fishpond in China.</title>
        <authorList>
            <person name="Lu H."/>
            <person name="Cai Z."/>
        </authorList>
    </citation>
    <scope>NUCLEOTIDE SEQUENCE [LARGE SCALE GENOMIC DNA]</scope>
    <source>
        <strain evidence="2 3">JCM 31546</strain>
    </source>
</reference>
<comment type="caution">
    <text evidence="2">The sequence shown here is derived from an EMBL/GenBank/DDBJ whole genome shotgun (WGS) entry which is preliminary data.</text>
</comment>
<feature type="signal peptide" evidence="1">
    <location>
        <begin position="1"/>
        <end position="18"/>
    </location>
</feature>
<name>A0ABS3BVT8_9BACT</name>
<dbReference type="Proteomes" id="UP000664698">
    <property type="component" value="Unassembled WGS sequence"/>
</dbReference>
<sequence length="232" mass="26023">MKRLVIFVFLLLSRGAIGQISNLDFNGVPARVTPYSGVDGSPYLFPDWGKASVATSNGGVKENVPFRFDIHTNELEVVNEAGNNIILDKNYLEYVVLERPISQIAQSTSPGLLPQLLFKKGFEILPGVSETDLVNVLEEGERYTLVRRFYSDLVTPPKNSYAPTAGKMFVFVENYYLIDPNGDVSSIKPKTNAVLKELDPRDLEKAKQLIKEQKLDLGREDHLVAFFQELNK</sequence>
<keyword evidence="3" id="KW-1185">Reference proteome</keyword>
<feature type="chain" id="PRO_5045835115" evidence="1">
    <location>
        <begin position="19"/>
        <end position="232"/>
    </location>
</feature>
<dbReference type="EMBL" id="JAFKCW010000005">
    <property type="protein sequence ID" value="MBN7803395.1"/>
    <property type="molecule type" value="Genomic_DNA"/>
</dbReference>
<evidence type="ECO:0000313" key="2">
    <source>
        <dbReference type="EMBL" id="MBN7803395.1"/>
    </source>
</evidence>
<keyword evidence="1" id="KW-0732">Signal</keyword>
<proteinExistence type="predicted"/>
<accession>A0ABS3BVT8</accession>
<organism evidence="2 3">
    <name type="scientific">Algoriphagus aestuariicola</name>
    <dbReference type="NCBI Taxonomy" id="1852016"/>
    <lineage>
        <taxon>Bacteria</taxon>
        <taxon>Pseudomonadati</taxon>
        <taxon>Bacteroidota</taxon>
        <taxon>Cytophagia</taxon>
        <taxon>Cytophagales</taxon>
        <taxon>Cyclobacteriaceae</taxon>
        <taxon>Algoriphagus</taxon>
    </lineage>
</organism>
<dbReference type="RefSeq" id="WP_206571383.1">
    <property type="nucleotide sequence ID" value="NZ_JAFKCW010000005.1"/>
</dbReference>
<gene>
    <name evidence="2" type="ORF">J0A67_21140</name>
</gene>
<evidence type="ECO:0000256" key="1">
    <source>
        <dbReference type="SAM" id="SignalP"/>
    </source>
</evidence>
<evidence type="ECO:0000313" key="3">
    <source>
        <dbReference type="Proteomes" id="UP000664698"/>
    </source>
</evidence>